<dbReference type="AlphaFoldDB" id="Q6BZA7"/>
<dbReference type="STRING" id="284592.Q6BZA7"/>
<dbReference type="KEGG" id="dha:DEHA2A02794g"/>
<keyword evidence="3" id="KW-0285">Flavoprotein</keyword>
<dbReference type="InterPro" id="IPR045170">
    <property type="entry name" value="MTOX"/>
</dbReference>
<evidence type="ECO:0000256" key="4">
    <source>
        <dbReference type="ARBA" id="ARBA00022827"/>
    </source>
</evidence>
<dbReference type="InterPro" id="IPR036188">
    <property type="entry name" value="FAD/NAD-bd_sf"/>
</dbReference>
<dbReference type="HOGENOM" id="CLU_007884_0_2_1"/>
<dbReference type="OrthoDB" id="2219495at2759"/>
<evidence type="ECO:0000313" key="8">
    <source>
        <dbReference type="Proteomes" id="UP000000599"/>
    </source>
</evidence>
<dbReference type="eggNOG" id="KOG2820">
    <property type="taxonomic scope" value="Eukaryota"/>
</dbReference>
<dbReference type="PANTHER" id="PTHR10961:SF24">
    <property type="entry name" value="HYPOTHETICAL FRUCTOSYL AMINE:OXYGEN OXIDOREDUCTASE (EUROFUNG)"/>
    <property type="match status" value="1"/>
</dbReference>
<comment type="cofactor">
    <cofactor evidence="1">
        <name>FAD</name>
        <dbReference type="ChEBI" id="CHEBI:57692"/>
    </cofactor>
</comment>
<keyword evidence="4" id="KW-0274">FAD</keyword>
<evidence type="ECO:0000256" key="2">
    <source>
        <dbReference type="ARBA" id="ARBA00010989"/>
    </source>
</evidence>
<dbReference type="Proteomes" id="UP000000599">
    <property type="component" value="Chromosome A"/>
</dbReference>
<accession>Q6BZA7</accession>
<dbReference type="GeneID" id="2899765"/>
<dbReference type="Gene3D" id="3.30.9.10">
    <property type="entry name" value="D-Amino Acid Oxidase, subunit A, domain 2"/>
    <property type="match status" value="1"/>
</dbReference>
<reference evidence="7 8" key="1">
    <citation type="journal article" date="2004" name="Nature">
        <title>Genome evolution in yeasts.</title>
        <authorList>
            <consortium name="Genolevures"/>
            <person name="Dujon B."/>
            <person name="Sherman D."/>
            <person name="Fischer G."/>
            <person name="Durrens P."/>
            <person name="Casaregola S."/>
            <person name="Lafontaine I."/>
            <person name="de Montigny J."/>
            <person name="Marck C."/>
            <person name="Neuveglise C."/>
            <person name="Talla E."/>
            <person name="Goffard N."/>
            <person name="Frangeul L."/>
            <person name="Aigle M."/>
            <person name="Anthouard V."/>
            <person name="Babour A."/>
            <person name="Barbe V."/>
            <person name="Barnay S."/>
            <person name="Blanchin S."/>
            <person name="Beckerich J.M."/>
            <person name="Beyne E."/>
            <person name="Bleykasten C."/>
            <person name="Boisrame A."/>
            <person name="Boyer J."/>
            <person name="Cattolico L."/>
            <person name="Confanioleri F."/>
            <person name="de Daruvar A."/>
            <person name="Despons L."/>
            <person name="Fabre E."/>
            <person name="Fairhead C."/>
            <person name="Ferry-Dumazet H."/>
            <person name="Groppi A."/>
            <person name="Hantraye F."/>
            <person name="Hennequin C."/>
            <person name="Jauniaux N."/>
            <person name="Joyet P."/>
            <person name="Kachouri R."/>
            <person name="Kerrest A."/>
            <person name="Koszul R."/>
            <person name="Lemaire M."/>
            <person name="Lesur I."/>
            <person name="Ma L."/>
            <person name="Muller H."/>
            <person name="Nicaud J.M."/>
            <person name="Nikolski M."/>
            <person name="Oztas S."/>
            <person name="Ozier-Kalogeropoulos O."/>
            <person name="Pellenz S."/>
            <person name="Potier S."/>
            <person name="Richard G.F."/>
            <person name="Straub M.L."/>
            <person name="Suleau A."/>
            <person name="Swennene D."/>
            <person name="Tekaia F."/>
            <person name="Wesolowski-Louvel M."/>
            <person name="Westhof E."/>
            <person name="Wirth B."/>
            <person name="Zeniou-Meyer M."/>
            <person name="Zivanovic I."/>
            <person name="Bolotin-Fukuhara M."/>
            <person name="Thierry A."/>
            <person name="Bouchier C."/>
            <person name="Caudron B."/>
            <person name="Scarpelli C."/>
            <person name="Gaillardin C."/>
            <person name="Weissenbach J."/>
            <person name="Wincker P."/>
            <person name="Souciet J.L."/>
        </authorList>
    </citation>
    <scope>NUCLEOTIDE SEQUENCE [LARGE SCALE GENOMIC DNA]</scope>
    <source>
        <strain evidence="8">ATCC 36239 / CBS 767 / BCRC 21394 / JCM 1990 / NBRC 0083 / IGC 2968</strain>
    </source>
</reference>
<dbReference type="Pfam" id="PF01266">
    <property type="entry name" value="DAO"/>
    <property type="match status" value="1"/>
</dbReference>
<protein>
    <submittedName>
        <fullName evidence="7">DEHA2A02794p</fullName>
    </submittedName>
</protein>
<comment type="similarity">
    <text evidence="2">Belongs to the MSOX/MTOX family.</text>
</comment>
<evidence type="ECO:0000256" key="1">
    <source>
        <dbReference type="ARBA" id="ARBA00001974"/>
    </source>
</evidence>
<dbReference type="EMBL" id="CR382133">
    <property type="protein sequence ID" value="CAG84414.1"/>
    <property type="molecule type" value="Genomic_DNA"/>
</dbReference>
<evidence type="ECO:0000259" key="6">
    <source>
        <dbReference type="Pfam" id="PF01266"/>
    </source>
</evidence>
<name>Q6BZA7_DEBHA</name>
<evidence type="ECO:0000256" key="5">
    <source>
        <dbReference type="ARBA" id="ARBA00023002"/>
    </source>
</evidence>
<dbReference type="Gene3D" id="3.50.50.60">
    <property type="entry name" value="FAD/NAD(P)-binding domain"/>
    <property type="match status" value="1"/>
</dbReference>
<organism evidence="7 8">
    <name type="scientific">Debaryomyces hansenii (strain ATCC 36239 / CBS 767 / BCRC 21394 / JCM 1990 / NBRC 0083 / IGC 2968)</name>
    <name type="common">Yeast</name>
    <name type="synonym">Torulaspora hansenii</name>
    <dbReference type="NCBI Taxonomy" id="284592"/>
    <lineage>
        <taxon>Eukaryota</taxon>
        <taxon>Fungi</taxon>
        <taxon>Dikarya</taxon>
        <taxon>Ascomycota</taxon>
        <taxon>Saccharomycotina</taxon>
        <taxon>Pichiomycetes</taxon>
        <taxon>Debaryomycetaceae</taxon>
        <taxon>Debaryomyces</taxon>
    </lineage>
</organism>
<dbReference type="SMR" id="Q6BZA7"/>
<evidence type="ECO:0000313" key="7">
    <source>
        <dbReference type="EMBL" id="CAG84414.1"/>
    </source>
</evidence>
<proteinExistence type="inferred from homology"/>
<dbReference type="InterPro" id="IPR006076">
    <property type="entry name" value="FAD-dep_OxRdtase"/>
</dbReference>
<dbReference type="GO" id="GO:0050660">
    <property type="term" value="F:flavin adenine dinucleotide binding"/>
    <property type="evidence" value="ECO:0007669"/>
    <property type="project" value="InterPro"/>
</dbReference>
<dbReference type="VEuPathDB" id="FungiDB:DEHA2A02794g"/>
<dbReference type="OMA" id="CWCADTV"/>
<evidence type="ECO:0000256" key="3">
    <source>
        <dbReference type="ARBA" id="ARBA00022630"/>
    </source>
</evidence>
<dbReference type="GO" id="GO:0051698">
    <property type="term" value="F:saccharopine oxidase activity"/>
    <property type="evidence" value="ECO:0007669"/>
    <property type="project" value="TreeGrafter"/>
</dbReference>
<dbReference type="RefSeq" id="XP_456462.1">
    <property type="nucleotide sequence ID" value="XM_456462.1"/>
</dbReference>
<dbReference type="SUPFAM" id="SSF51905">
    <property type="entry name" value="FAD/NAD(P)-binding domain"/>
    <property type="match status" value="1"/>
</dbReference>
<keyword evidence="8" id="KW-1185">Reference proteome</keyword>
<feature type="domain" description="FAD dependent oxidoreductase" evidence="6">
    <location>
        <begin position="7"/>
        <end position="370"/>
    </location>
</feature>
<dbReference type="GO" id="GO:0008115">
    <property type="term" value="F:sarcosine oxidase activity"/>
    <property type="evidence" value="ECO:0007669"/>
    <property type="project" value="TreeGrafter"/>
</dbReference>
<gene>
    <name evidence="7" type="ordered locus">DEHA2A02794g</name>
</gene>
<dbReference type="InParanoid" id="Q6BZA7"/>
<dbReference type="PANTHER" id="PTHR10961">
    <property type="entry name" value="PEROXISOMAL SARCOSINE OXIDASE"/>
    <property type="match status" value="1"/>
</dbReference>
<sequence length="418" mass="47714">MLGKESKILIIGGGTWGLSTALYLLRDNYTDVTIIDAEEIPSSRSAGNDINKIIRIGYTSEFHSRLELEAAELWRNDPLFKPFFHEVGYLVCTSEEAPLEELNLIRRIRLDMNRKDWEELNTKEDIISGAPILHKGTLPGWRGYLQRNEGGWVHAANTMRAVANEIRRLGGKFVTDEISSLLFEAGSVKGCRSFTGKEYFADKTILSTGASSVKLLDFKNQLMAKCWTLGHIKLSTEESERFKDIPVIRSLEGGFFFQPDENNEMKICNEFPGYTHYISEQKEPNTSVPEYINTVPVEAEKGIRKLLKETIPDFRDKPIVMSKICWCTDTPDRYYLIDEYPESNGSLILATGDSGHGFQLIPTIGKYISKLAVLGKDGLDKEQQYRWRWRPETVKDRIQNRYGGEGHVKDLKDIKDWI</sequence>
<keyword evidence="5" id="KW-0560">Oxidoreductase</keyword>